<comment type="caution">
    <text evidence="1">The sequence shown here is derived from an EMBL/GenBank/DDBJ whole genome shotgun (WGS) entry which is preliminary data.</text>
</comment>
<evidence type="ECO:0000313" key="1">
    <source>
        <dbReference type="EMBL" id="KAF9531536.1"/>
    </source>
</evidence>
<dbReference type="Proteomes" id="UP000807306">
    <property type="component" value="Unassembled WGS sequence"/>
</dbReference>
<keyword evidence="2" id="KW-1185">Reference proteome</keyword>
<reference evidence="1" key="1">
    <citation type="submission" date="2020-11" db="EMBL/GenBank/DDBJ databases">
        <authorList>
            <consortium name="DOE Joint Genome Institute"/>
            <person name="Ahrendt S."/>
            <person name="Riley R."/>
            <person name="Andreopoulos W."/>
            <person name="Labutti K."/>
            <person name="Pangilinan J."/>
            <person name="Ruiz-Duenas F.J."/>
            <person name="Barrasa J.M."/>
            <person name="Sanchez-Garcia M."/>
            <person name="Camarero S."/>
            <person name="Miyauchi S."/>
            <person name="Serrano A."/>
            <person name="Linde D."/>
            <person name="Babiker R."/>
            <person name="Drula E."/>
            <person name="Ayuso-Fernandez I."/>
            <person name="Pacheco R."/>
            <person name="Padilla G."/>
            <person name="Ferreira P."/>
            <person name="Barriuso J."/>
            <person name="Kellner H."/>
            <person name="Castanera R."/>
            <person name="Alfaro M."/>
            <person name="Ramirez L."/>
            <person name="Pisabarro A.G."/>
            <person name="Kuo A."/>
            <person name="Tritt A."/>
            <person name="Lipzen A."/>
            <person name="He G."/>
            <person name="Yan M."/>
            <person name="Ng V."/>
            <person name="Cullen D."/>
            <person name="Martin F."/>
            <person name="Rosso M.-N."/>
            <person name="Henrissat B."/>
            <person name="Hibbett D."/>
            <person name="Martinez A.T."/>
            <person name="Grigoriev I.V."/>
        </authorList>
    </citation>
    <scope>NUCLEOTIDE SEQUENCE</scope>
    <source>
        <strain evidence="1">CBS 506.95</strain>
    </source>
</reference>
<sequence length="217" mass="24843">VFTVLLFVWKQSPNNWDIGTCSIDNKTLQALIQGFERFKSSLRTLEDIRDKIRHVMHRLRPQEMRFGSYTSVDNVLSSLLISENPAFSAIRKCSVRTFLLHSNAQKYADTQTWMNAEATGIPTNRSCPSCGEIVVESISYLRPPPVLVLEWAGKTVQIEPSISVPVAGRMVPYNLKGVVYYGSSHFVSLLVLGQDVWLRWPDRWWKDDAFRRPPERG</sequence>
<feature type="non-terminal residue" evidence="1">
    <location>
        <position position="1"/>
    </location>
</feature>
<proteinExistence type="predicted"/>
<accession>A0A9P6EKN2</accession>
<name>A0A9P6EKN2_9AGAR</name>
<gene>
    <name evidence="1" type="ORF">CPB83DRAFT_761408</name>
</gene>
<organism evidence="1 2">
    <name type="scientific">Crepidotus variabilis</name>
    <dbReference type="NCBI Taxonomy" id="179855"/>
    <lineage>
        <taxon>Eukaryota</taxon>
        <taxon>Fungi</taxon>
        <taxon>Dikarya</taxon>
        <taxon>Basidiomycota</taxon>
        <taxon>Agaricomycotina</taxon>
        <taxon>Agaricomycetes</taxon>
        <taxon>Agaricomycetidae</taxon>
        <taxon>Agaricales</taxon>
        <taxon>Agaricineae</taxon>
        <taxon>Crepidotaceae</taxon>
        <taxon>Crepidotus</taxon>
    </lineage>
</organism>
<evidence type="ECO:0000313" key="2">
    <source>
        <dbReference type="Proteomes" id="UP000807306"/>
    </source>
</evidence>
<dbReference type="AlphaFoldDB" id="A0A9P6EKN2"/>
<dbReference type="EMBL" id="MU157835">
    <property type="protein sequence ID" value="KAF9531536.1"/>
    <property type="molecule type" value="Genomic_DNA"/>
</dbReference>
<protein>
    <submittedName>
        <fullName evidence="1">Uncharacterized protein</fullName>
    </submittedName>
</protein>
<dbReference type="OrthoDB" id="2629491at2759"/>